<dbReference type="InterPro" id="IPR038901">
    <property type="entry name" value="HEXDC-like"/>
</dbReference>
<organism evidence="4 5">
    <name type="scientific">Sunxiuqinia elliptica</name>
    <dbReference type="NCBI Taxonomy" id="655355"/>
    <lineage>
        <taxon>Bacteria</taxon>
        <taxon>Pseudomonadati</taxon>
        <taxon>Bacteroidota</taxon>
        <taxon>Bacteroidia</taxon>
        <taxon>Marinilabiliales</taxon>
        <taxon>Prolixibacteraceae</taxon>
        <taxon>Sunxiuqinia</taxon>
    </lineage>
</organism>
<evidence type="ECO:0000256" key="2">
    <source>
        <dbReference type="ARBA" id="ARBA00022801"/>
    </source>
</evidence>
<keyword evidence="2 4" id="KW-0378">Hydrolase</keyword>
<dbReference type="CDD" id="cd06565">
    <property type="entry name" value="GH20_GcnA-like"/>
    <property type="match status" value="1"/>
</dbReference>
<evidence type="ECO:0000313" key="5">
    <source>
        <dbReference type="Proteomes" id="UP000198964"/>
    </source>
</evidence>
<sequence>MKKIKSLFIVGIVLVLTMSCLRIFAENREMSDFKIKGFHLDLRIQVMKPEALKAFANELADFGINTLIMEWEGTFPFDSHPLIPNRYAYTKDEIRDFVAYCKDLNIDVVPMQQSLGHLEYILRHNRYAGQREDSKDISQICPMKTELNRVLFTELFTEMASLHPSKYFHIGGDEAYLFGHCNLCSQHIEEEGKAKLLSDHLKMLCEIIVSLGKIPVLWADIANEYPEELAQLPKETVFIVWNYGWAYDRFGDPTKIIEKGFEVWGAPALRSHPDNFYLTRWEYHFQNIRDFIPLCRKNGYKGIVMTSWSTSGIYSAVFEDEKTIADLIAVRNVYPISGFRVLMAAYAQALTQDESLDVDQFMIAYSSERFGFTKEQALRFWKAIKGKPYMIIDGKVEGAEDVSVEALWNSSKDNQKVLAELMPTKNKEEFEHFRLMKAIRENYLAFRVVEEKVNEVDFTVEMVPGILTHLDAIIAKDAVISRRFRELNEDLLYPSEIEQENQVKIKRVRLLYERLLKRRRILTGVSGERN</sequence>
<dbReference type="RefSeq" id="WP_212733465.1">
    <property type="nucleotide sequence ID" value="NZ_FONW01000003.1"/>
</dbReference>
<dbReference type="PANTHER" id="PTHR21040">
    <property type="entry name" value="BCDNA.GH04120"/>
    <property type="match status" value="1"/>
</dbReference>
<evidence type="ECO:0000256" key="1">
    <source>
        <dbReference type="ARBA" id="ARBA00006285"/>
    </source>
</evidence>
<feature type="domain" description="Glycoside hydrolase family 20 catalytic" evidence="3">
    <location>
        <begin position="88"/>
        <end position="243"/>
    </location>
</feature>
<protein>
    <submittedName>
        <fullName evidence="4">Glycosyl hydrolase family 20, catalytic domain</fullName>
    </submittedName>
</protein>
<dbReference type="InterPro" id="IPR015883">
    <property type="entry name" value="Glyco_hydro_20_cat"/>
</dbReference>
<dbReference type="AlphaFoldDB" id="A0A1I2GNR2"/>
<dbReference type="STRING" id="655355.SAMN05216283_10329"/>
<keyword evidence="5" id="KW-1185">Reference proteome</keyword>
<dbReference type="GO" id="GO:0005975">
    <property type="term" value="P:carbohydrate metabolic process"/>
    <property type="evidence" value="ECO:0007669"/>
    <property type="project" value="InterPro"/>
</dbReference>
<comment type="similarity">
    <text evidence="1">Belongs to the glycosyl hydrolase 20 family.</text>
</comment>
<evidence type="ECO:0000259" key="3">
    <source>
        <dbReference type="Pfam" id="PF00728"/>
    </source>
</evidence>
<dbReference type="PANTHER" id="PTHR21040:SF8">
    <property type="entry name" value="BCDNA.GH04120"/>
    <property type="match status" value="1"/>
</dbReference>
<dbReference type="PROSITE" id="PS51257">
    <property type="entry name" value="PROKAR_LIPOPROTEIN"/>
    <property type="match status" value="1"/>
</dbReference>
<proteinExistence type="inferred from homology"/>
<accession>A0A1I2GNR2</accession>
<dbReference type="SUPFAM" id="SSF51445">
    <property type="entry name" value="(Trans)glycosidases"/>
    <property type="match status" value="1"/>
</dbReference>
<dbReference type="GO" id="GO:0004563">
    <property type="term" value="F:beta-N-acetylhexosaminidase activity"/>
    <property type="evidence" value="ECO:0007669"/>
    <property type="project" value="UniProtKB-ARBA"/>
</dbReference>
<name>A0A1I2GNR2_9BACT</name>
<reference evidence="4 5" key="1">
    <citation type="submission" date="2016-10" db="EMBL/GenBank/DDBJ databases">
        <authorList>
            <person name="de Groot N.N."/>
        </authorList>
    </citation>
    <scope>NUCLEOTIDE SEQUENCE [LARGE SCALE GENOMIC DNA]</scope>
    <source>
        <strain evidence="4 5">CGMCC 1.9156</strain>
    </source>
</reference>
<gene>
    <name evidence="4" type="ORF">SAMN05216283_10329</name>
</gene>
<dbReference type="EMBL" id="FONW01000003">
    <property type="protein sequence ID" value="SFF18336.1"/>
    <property type="molecule type" value="Genomic_DNA"/>
</dbReference>
<dbReference type="InterPro" id="IPR017853">
    <property type="entry name" value="GH"/>
</dbReference>
<evidence type="ECO:0000313" key="4">
    <source>
        <dbReference type="EMBL" id="SFF18336.1"/>
    </source>
</evidence>
<dbReference type="Proteomes" id="UP000198964">
    <property type="component" value="Unassembled WGS sequence"/>
</dbReference>
<dbReference type="Pfam" id="PF00728">
    <property type="entry name" value="Glyco_hydro_20"/>
    <property type="match status" value="1"/>
</dbReference>
<dbReference type="Gene3D" id="3.20.20.80">
    <property type="entry name" value="Glycosidases"/>
    <property type="match status" value="1"/>
</dbReference>